<dbReference type="InterPro" id="IPR036034">
    <property type="entry name" value="PDZ_sf"/>
</dbReference>
<evidence type="ECO:0000256" key="3">
    <source>
        <dbReference type="ARBA" id="ARBA00022801"/>
    </source>
</evidence>
<reference evidence="7" key="1">
    <citation type="journal article" date="2020" name="mSystems">
        <title>Genome- and Community-Level Interaction Insights into Carbon Utilization and Element Cycling Functions of Hydrothermarchaeota in Hydrothermal Sediment.</title>
        <authorList>
            <person name="Zhou Z."/>
            <person name="Liu Y."/>
            <person name="Xu W."/>
            <person name="Pan J."/>
            <person name="Luo Z.H."/>
            <person name="Li M."/>
        </authorList>
    </citation>
    <scope>NUCLEOTIDE SEQUENCE [LARGE SCALE GENOMIC DNA]</scope>
    <source>
        <strain evidence="7">HyVt-365</strain>
    </source>
</reference>
<dbReference type="Gene3D" id="3.90.226.10">
    <property type="entry name" value="2-enoyl-CoA Hydratase, Chain A, domain 1"/>
    <property type="match status" value="1"/>
</dbReference>
<dbReference type="PANTHER" id="PTHR32060:SF30">
    <property type="entry name" value="CARBOXY-TERMINAL PROCESSING PROTEASE CTPA"/>
    <property type="match status" value="1"/>
</dbReference>
<dbReference type="GO" id="GO:0030288">
    <property type="term" value="C:outer membrane-bounded periplasmic space"/>
    <property type="evidence" value="ECO:0007669"/>
    <property type="project" value="TreeGrafter"/>
</dbReference>
<keyword evidence="4 5" id="KW-0720">Serine protease</keyword>
<protein>
    <submittedName>
        <fullName evidence="7">S41 family peptidase</fullName>
    </submittedName>
</protein>
<evidence type="ECO:0000313" key="7">
    <source>
        <dbReference type="EMBL" id="HEB14018.1"/>
    </source>
</evidence>
<dbReference type="InterPro" id="IPR055210">
    <property type="entry name" value="CtpA/B_N"/>
</dbReference>
<organism evidence="7">
    <name type="scientific">candidate division WWE3 bacterium</name>
    <dbReference type="NCBI Taxonomy" id="2053526"/>
    <lineage>
        <taxon>Bacteria</taxon>
        <taxon>Katanobacteria</taxon>
    </lineage>
</organism>
<dbReference type="AlphaFoldDB" id="A0A7C1SRP1"/>
<evidence type="ECO:0000256" key="1">
    <source>
        <dbReference type="ARBA" id="ARBA00009179"/>
    </source>
</evidence>
<dbReference type="PANTHER" id="PTHR32060">
    <property type="entry name" value="TAIL-SPECIFIC PROTEASE"/>
    <property type="match status" value="1"/>
</dbReference>
<dbReference type="InterPro" id="IPR004447">
    <property type="entry name" value="Peptidase_S41A"/>
</dbReference>
<name>A0A7C1SRP1_UNCKA</name>
<dbReference type="Pfam" id="PF22694">
    <property type="entry name" value="CtpB_N-like"/>
    <property type="match status" value="1"/>
</dbReference>
<comment type="caution">
    <text evidence="7">The sequence shown here is derived from an EMBL/GenBank/DDBJ whole genome shotgun (WGS) entry which is preliminary data.</text>
</comment>
<dbReference type="NCBIfam" id="TIGR00225">
    <property type="entry name" value="prc"/>
    <property type="match status" value="1"/>
</dbReference>
<dbReference type="SMART" id="SM00228">
    <property type="entry name" value="PDZ"/>
    <property type="match status" value="1"/>
</dbReference>
<keyword evidence="3 5" id="KW-0378">Hydrolase</keyword>
<dbReference type="InterPro" id="IPR001478">
    <property type="entry name" value="PDZ"/>
</dbReference>
<evidence type="ECO:0000256" key="2">
    <source>
        <dbReference type="ARBA" id="ARBA00022670"/>
    </source>
</evidence>
<dbReference type="InterPro" id="IPR005151">
    <property type="entry name" value="Tail-specific_protease"/>
</dbReference>
<dbReference type="InterPro" id="IPR041489">
    <property type="entry name" value="PDZ_6"/>
</dbReference>
<evidence type="ECO:0000259" key="6">
    <source>
        <dbReference type="PROSITE" id="PS50106"/>
    </source>
</evidence>
<evidence type="ECO:0000256" key="4">
    <source>
        <dbReference type="ARBA" id="ARBA00022825"/>
    </source>
</evidence>
<proteinExistence type="inferred from homology"/>
<dbReference type="GO" id="GO:0008236">
    <property type="term" value="F:serine-type peptidase activity"/>
    <property type="evidence" value="ECO:0007669"/>
    <property type="project" value="UniProtKB-KW"/>
</dbReference>
<dbReference type="PROSITE" id="PS50106">
    <property type="entry name" value="PDZ"/>
    <property type="match status" value="1"/>
</dbReference>
<evidence type="ECO:0000256" key="5">
    <source>
        <dbReference type="RuleBase" id="RU004404"/>
    </source>
</evidence>
<keyword evidence="2 5" id="KW-0645">Protease</keyword>
<dbReference type="Gene3D" id="2.30.42.10">
    <property type="match status" value="1"/>
</dbReference>
<gene>
    <name evidence="7" type="ORF">ENI09_01235</name>
</gene>
<dbReference type="CDD" id="cd07560">
    <property type="entry name" value="Peptidase_S41_CPP"/>
    <property type="match status" value="1"/>
</dbReference>
<dbReference type="InterPro" id="IPR029045">
    <property type="entry name" value="ClpP/crotonase-like_dom_sf"/>
</dbReference>
<dbReference type="SMART" id="SM00245">
    <property type="entry name" value="TSPc"/>
    <property type="match status" value="1"/>
</dbReference>
<dbReference type="GO" id="GO:0004175">
    <property type="term" value="F:endopeptidase activity"/>
    <property type="evidence" value="ECO:0007669"/>
    <property type="project" value="TreeGrafter"/>
</dbReference>
<dbReference type="GO" id="GO:0006508">
    <property type="term" value="P:proteolysis"/>
    <property type="evidence" value="ECO:0007669"/>
    <property type="project" value="UniProtKB-KW"/>
</dbReference>
<feature type="domain" description="PDZ" evidence="6">
    <location>
        <begin position="104"/>
        <end position="186"/>
    </location>
</feature>
<dbReference type="FunFam" id="2.30.42.10:FF:000063">
    <property type="entry name" value="Peptidase, S41 family"/>
    <property type="match status" value="1"/>
</dbReference>
<dbReference type="Gene3D" id="3.30.750.44">
    <property type="match status" value="1"/>
</dbReference>
<feature type="non-terminal residue" evidence="7">
    <location>
        <position position="353"/>
    </location>
</feature>
<dbReference type="Pfam" id="PF03572">
    <property type="entry name" value="Peptidase_S41"/>
    <property type="match status" value="1"/>
</dbReference>
<comment type="similarity">
    <text evidence="1 5">Belongs to the peptidase S41A family.</text>
</comment>
<accession>A0A7C1SRP1</accession>
<dbReference type="Pfam" id="PF17820">
    <property type="entry name" value="PDZ_6"/>
    <property type="match status" value="1"/>
</dbReference>
<dbReference type="GO" id="GO:0007165">
    <property type="term" value="P:signal transduction"/>
    <property type="evidence" value="ECO:0007669"/>
    <property type="project" value="TreeGrafter"/>
</dbReference>
<dbReference type="CDD" id="cd06782">
    <property type="entry name" value="cpPDZ_CPP-like"/>
    <property type="match status" value="1"/>
</dbReference>
<sequence>MRRLFQNNLFLVLAFAFVFLAGWQLGFSGFQFNLKLNPPGITVENKTPPSSTIDFSLLWDVIEKINSDYLFGSVDGTKLLYGAVSGLVEALDDPYTSFLDPERNQQFEDSLNGVYEGIGAEIGIRNDQLMIVAPLEGSPAKAVGVRAGDKILEVDGGSTAGITISEAVAQIRGEAGSQVVLTLQRGSDPSFKVTITRDEIKVKSVSWEDKGGGVFYIKVSRFGESTNSEWDDAVSDIKSKSANIKGIVLDMRSNPGGFLSSAVYLGSEFVQSGAIVIQEDSSGVRNTLSAQSTRGKHAFADTEIVVLIDGGSASASEILAGVLQERADAQLVGETSFGKGTVQDAADFSDGSG</sequence>
<dbReference type="SUPFAM" id="SSF50156">
    <property type="entry name" value="PDZ domain-like"/>
    <property type="match status" value="1"/>
</dbReference>
<dbReference type="SUPFAM" id="SSF52096">
    <property type="entry name" value="ClpP/crotonase"/>
    <property type="match status" value="1"/>
</dbReference>
<dbReference type="Proteomes" id="UP000885744">
    <property type="component" value="Unassembled WGS sequence"/>
</dbReference>
<dbReference type="EMBL" id="DRHH01000050">
    <property type="protein sequence ID" value="HEB14018.1"/>
    <property type="molecule type" value="Genomic_DNA"/>
</dbReference>